<name>A0A7W4PP11_9PROT</name>
<dbReference type="Proteomes" id="UP000578030">
    <property type="component" value="Unassembled WGS sequence"/>
</dbReference>
<sequence length="133" mass="13354">MRFGSVSGFRPVVGVLLCLGACTVHRPDGDSIDIPPPGLASAAGDDAGDAPSTGGDNGASGGRGASSPGAMAARQPDYQPLPDAPAMQLISSGYDPNASDDDADQKNDGKHYVIPDTQVSYGRHSGGQSGYGH</sequence>
<reference evidence="2 3" key="1">
    <citation type="submission" date="2020-04" db="EMBL/GenBank/DDBJ databases">
        <title>Description of novel Gluconacetobacter.</title>
        <authorList>
            <person name="Sombolestani A."/>
        </authorList>
    </citation>
    <scope>NUCLEOTIDE SEQUENCE [LARGE SCALE GENOMIC DNA]</scope>
    <source>
        <strain evidence="2 3">LMG 27802</strain>
    </source>
</reference>
<keyword evidence="3" id="KW-1185">Reference proteome</keyword>
<evidence type="ECO:0000313" key="2">
    <source>
        <dbReference type="EMBL" id="MBB2201356.1"/>
    </source>
</evidence>
<feature type="compositionally biased region" description="Basic and acidic residues" evidence="1">
    <location>
        <begin position="104"/>
        <end position="113"/>
    </location>
</feature>
<gene>
    <name evidence="2" type="ORF">HLH28_07130</name>
</gene>
<organism evidence="2 3">
    <name type="scientific">Gluconacetobacter tumulisoli</name>
    <dbReference type="NCBI Taxonomy" id="1286189"/>
    <lineage>
        <taxon>Bacteria</taxon>
        <taxon>Pseudomonadati</taxon>
        <taxon>Pseudomonadota</taxon>
        <taxon>Alphaproteobacteria</taxon>
        <taxon>Acetobacterales</taxon>
        <taxon>Acetobacteraceae</taxon>
        <taxon>Gluconacetobacter</taxon>
    </lineage>
</organism>
<evidence type="ECO:0000256" key="1">
    <source>
        <dbReference type="SAM" id="MobiDB-lite"/>
    </source>
</evidence>
<proteinExistence type="predicted"/>
<accession>A0A7W4PP11</accession>
<comment type="caution">
    <text evidence="2">The sequence shown here is derived from an EMBL/GenBank/DDBJ whole genome shotgun (WGS) entry which is preliminary data.</text>
</comment>
<dbReference type="EMBL" id="JABEQM010000004">
    <property type="protein sequence ID" value="MBB2201356.1"/>
    <property type="molecule type" value="Genomic_DNA"/>
</dbReference>
<feature type="region of interest" description="Disordered" evidence="1">
    <location>
        <begin position="27"/>
        <end position="133"/>
    </location>
</feature>
<protein>
    <submittedName>
        <fullName evidence="2">Uncharacterized protein</fullName>
    </submittedName>
</protein>
<evidence type="ECO:0000313" key="3">
    <source>
        <dbReference type="Proteomes" id="UP000578030"/>
    </source>
</evidence>
<feature type="compositionally biased region" description="Gly residues" evidence="1">
    <location>
        <begin position="55"/>
        <end position="64"/>
    </location>
</feature>
<feature type="compositionally biased region" description="Low complexity" evidence="1">
    <location>
        <begin position="39"/>
        <end position="54"/>
    </location>
</feature>
<dbReference type="AlphaFoldDB" id="A0A7W4PP11"/>
<feature type="compositionally biased region" description="Gly residues" evidence="1">
    <location>
        <begin position="124"/>
        <end position="133"/>
    </location>
</feature>